<dbReference type="InterPro" id="IPR015421">
    <property type="entry name" value="PyrdxlP-dep_Trfase_major"/>
</dbReference>
<dbReference type="InterPro" id="IPR050881">
    <property type="entry name" value="LL-DAP_aminotransferase"/>
</dbReference>
<keyword evidence="3 5" id="KW-0808">Transferase</keyword>
<comment type="cofactor">
    <cofactor evidence="1">
        <name>pyridoxal 5'-phosphate</name>
        <dbReference type="ChEBI" id="CHEBI:597326"/>
    </cofactor>
</comment>
<dbReference type="Gene3D" id="3.90.1150.10">
    <property type="entry name" value="Aspartate Aminotransferase, domain 1"/>
    <property type="match status" value="1"/>
</dbReference>
<evidence type="ECO:0000256" key="1">
    <source>
        <dbReference type="ARBA" id="ARBA00001933"/>
    </source>
</evidence>
<keyword evidence="6" id="KW-1185">Reference proteome</keyword>
<dbReference type="STRING" id="145854.GA0074692_2060"/>
<protein>
    <submittedName>
        <fullName evidence="5">N-succinyldiaminopimelate aminotransferase</fullName>
    </submittedName>
</protein>
<dbReference type="Pfam" id="PF00155">
    <property type="entry name" value="Aminotran_1_2"/>
    <property type="match status" value="1"/>
</dbReference>
<name>A0A1C6S933_9ACTN</name>
<dbReference type="InterPro" id="IPR004839">
    <property type="entry name" value="Aminotransferase_I/II_large"/>
</dbReference>
<reference evidence="6" key="1">
    <citation type="submission" date="2016-06" db="EMBL/GenBank/DDBJ databases">
        <authorList>
            <person name="Varghese N."/>
            <person name="Submissions Spin"/>
        </authorList>
    </citation>
    <scope>NUCLEOTIDE SEQUENCE [LARGE SCALE GENOMIC DNA]</scope>
    <source>
        <strain evidence="6">DSM 43817</strain>
    </source>
</reference>
<dbReference type="Proteomes" id="UP000198959">
    <property type="component" value="Unassembled WGS sequence"/>
</dbReference>
<evidence type="ECO:0000313" key="6">
    <source>
        <dbReference type="Proteomes" id="UP000198959"/>
    </source>
</evidence>
<dbReference type="SUPFAM" id="SSF53383">
    <property type="entry name" value="PLP-dependent transferases"/>
    <property type="match status" value="1"/>
</dbReference>
<evidence type="ECO:0000313" key="5">
    <source>
        <dbReference type="EMBL" id="SCL25969.1"/>
    </source>
</evidence>
<dbReference type="GO" id="GO:0030170">
    <property type="term" value="F:pyridoxal phosphate binding"/>
    <property type="evidence" value="ECO:0007669"/>
    <property type="project" value="InterPro"/>
</dbReference>
<organism evidence="5 6">
    <name type="scientific">Micromonospora pallida</name>
    <dbReference type="NCBI Taxonomy" id="145854"/>
    <lineage>
        <taxon>Bacteria</taxon>
        <taxon>Bacillati</taxon>
        <taxon>Actinomycetota</taxon>
        <taxon>Actinomycetes</taxon>
        <taxon>Micromonosporales</taxon>
        <taxon>Micromonosporaceae</taxon>
        <taxon>Micromonospora</taxon>
    </lineage>
</organism>
<dbReference type="InterPro" id="IPR015424">
    <property type="entry name" value="PyrdxlP-dep_Trfase"/>
</dbReference>
<dbReference type="PANTHER" id="PTHR42832">
    <property type="entry name" value="AMINO ACID AMINOTRANSFERASE"/>
    <property type="match status" value="1"/>
</dbReference>
<accession>A0A1C6S933</accession>
<dbReference type="OrthoDB" id="3469560at2"/>
<dbReference type="AlphaFoldDB" id="A0A1C6S933"/>
<evidence type="ECO:0000259" key="4">
    <source>
        <dbReference type="Pfam" id="PF00155"/>
    </source>
</evidence>
<feature type="domain" description="Aminotransferase class I/classII large" evidence="4">
    <location>
        <begin position="136"/>
        <end position="368"/>
    </location>
</feature>
<dbReference type="EMBL" id="FMHW01000002">
    <property type="protein sequence ID" value="SCL25969.1"/>
    <property type="molecule type" value="Genomic_DNA"/>
</dbReference>
<dbReference type="GO" id="GO:0008483">
    <property type="term" value="F:transaminase activity"/>
    <property type="evidence" value="ECO:0007669"/>
    <property type="project" value="UniProtKB-KW"/>
</dbReference>
<sequence>MLTVDTLRTLLDDDLLPSRMPDVGLLVDYLRTGSRHGDPICLSFGETWSQVAPGLVGHLTAEPPHTHGYQLSLYGLPVLRRQVRDGIQREHRLPVDSVAGRDFEVAVTWTGTRSAMFDFGRLLRDQDEGDRRTPVVVAAGPSWDYQGVYEALGYRVRYHQLRPERGFAPSEDDLDALLAEIDARPDERLALLIVNAQHNPTAVNWAPEFVASSIRKAAGRGAGILVDDAYYAVHDEGTVPTSALAVLLEQLADLPPAARRRWLMVRSLGKQFHCNGWGIGAMVADPETLDLLVNRYRLHNCLMYGGGYQQAMARWLADPASGEFLARQRVTYQQRRALIGEFLTGRLGYPAGAVHLGECSSYLMLAVPREYAPIPDGVERFRRDCFAATGVLLAPAWPWPYPASIDTPLPYLRMFIGPKTELIQAALARLEAAGFHYDMPVHRAEARSVLTG</sequence>
<proteinExistence type="predicted"/>
<dbReference type="Gene3D" id="3.40.640.10">
    <property type="entry name" value="Type I PLP-dependent aspartate aminotransferase-like (Major domain)"/>
    <property type="match status" value="1"/>
</dbReference>
<dbReference type="RefSeq" id="WP_091642320.1">
    <property type="nucleotide sequence ID" value="NZ_FMHW01000002.1"/>
</dbReference>
<keyword evidence="2 5" id="KW-0032">Aminotransferase</keyword>
<dbReference type="PANTHER" id="PTHR42832:SF3">
    <property type="entry name" value="L-GLUTAMINE--4-(METHYLSULFANYL)-2-OXOBUTANOATE AMINOTRANSFERASE"/>
    <property type="match status" value="1"/>
</dbReference>
<gene>
    <name evidence="5" type="ORF">GA0074692_2060</name>
</gene>
<evidence type="ECO:0000256" key="3">
    <source>
        <dbReference type="ARBA" id="ARBA00022679"/>
    </source>
</evidence>
<dbReference type="InterPro" id="IPR015422">
    <property type="entry name" value="PyrdxlP-dep_Trfase_small"/>
</dbReference>
<evidence type="ECO:0000256" key="2">
    <source>
        <dbReference type="ARBA" id="ARBA00022576"/>
    </source>
</evidence>
<dbReference type="CDD" id="cd00609">
    <property type="entry name" value="AAT_like"/>
    <property type="match status" value="1"/>
</dbReference>